<proteinExistence type="predicted"/>
<protein>
    <submittedName>
        <fullName evidence="1">Uncharacterized protein</fullName>
    </submittedName>
</protein>
<dbReference type="EMBL" id="JAPHNI010000435">
    <property type="protein sequence ID" value="KAJ8111118.1"/>
    <property type="molecule type" value="Genomic_DNA"/>
</dbReference>
<gene>
    <name evidence="1" type="ORF">OPT61_g6210</name>
</gene>
<name>A0ACC2I7J8_9PLEO</name>
<accession>A0ACC2I7J8</accession>
<comment type="caution">
    <text evidence="1">The sequence shown here is derived from an EMBL/GenBank/DDBJ whole genome shotgun (WGS) entry which is preliminary data.</text>
</comment>
<evidence type="ECO:0000313" key="2">
    <source>
        <dbReference type="Proteomes" id="UP001153331"/>
    </source>
</evidence>
<evidence type="ECO:0000313" key="1">
    <source>
        <dbReference type="EMBL" id="KAJ8111118.1"/>
    </source>
</evidence>
<dbReference type="Proteomes" id="UP001153331">
    <property type="component" value="Unassembled WGS sequence"/>
</dbReference>
<organism evidence="1 2">
    <name type="scientific">Boeremia exigua</name>
    <dbReference type="NCBI Taxonomy" id="749465"/>
    <lineage>
        <taxon>Eukaryota</taxon>
        <taxon>Fungi</taxon>
        <taxon>Dikarya</taxon>
        <taxon>Ascomycota</taxon>
        <taxon>Pezizomycotina</taxon>
        <taxon>Dothideomycetes</taxon>
        <taxon>Pleosporomycetidae</taxon>
        <taxon>Pleosporales</taxon>
        <taxon>Pleosporineae</taxon>
        <taxon>Didymellaceae</taxon>
        <taxon>Boeremia</taxon>
    </lineage>
</organism>
<sequence>MSPILHHESTRVPVTALASCGALLIAAEGPYLRFYHAKSSKYVASKRVFTAQAVHGICVFAEEHNDVTKLVIWGGRLIRALQINALPDHHSGEPLCLSLSNVVKAPDWILDLAPRWGSLNDGDVHIQGICAAVTAHNALLQFTIRRQSGTAQAPDPLILTFSELTTSSRSILYSAHLLWESSDCILVAAGTAFGEIMYWSWNKSTQGHATSCIHRVFLGHEGSIFDVRISTDLQHQGCSGLKRVIASCSDDRTIRLWDISDVNANVTEGEVLDQSAEAQRIRHTGFSIAATETQPDNSNCLSIGWGHTSRVWKVRFLDCSPCEGSLALLSAGEDATSRTWKLVANTGKADTLPYTLQQIGCSAYHNGKNLWSTVAYRQPAGSMRVACGAADSKLTTYPLVGVNQRTPGDNMTFCEYTIQDLLEVTQPSVHVEASQQPKKVSKKTDSIRSYCFILDMTILLVTNSGKILLKSFDSSTVHPPQNLLTRSNLVGQLEDLSGYSTCASLPAYGIAFVAGSKGSIHMYSAADMTLRTIHTVTGKVGSLLATDLSSADGQHLPMLLVTLVGQKQAQLLLVDIIGSVSSPIREVVNVPLSDLLTGSTITSMSAIKTHSQNTIIFLGFRRGSIGIYTVSHNAASPKASLFRVIEKAHGDETVTVIKFHSSPGNPSVGYLYSAGRDGRLAVHWIDLARNILELVHNLVLPIGPNVEDLYFDSNRLLVHGFSSKKWVLYDVTSEEEIMGVETGGAHRSWAFQSSSNPDLQGGTLVWTRASSLHICSQEGPNHDVLRSGGHGREIKAVAVSTSRGYQPSPNRCHQMIATGAEDTDIKIFQYIGDELVCRTTLRKHTTGIQHLQWSDDSQYLFSSAGSEEFYIWRVRTFDVVVDIGVVCEYVYTPESEFSDLRIMSFDVTRRDSAFTIAMVFSDSSVKTYRYDPTLATRWQSLSKGIYFTSCLTQCTFLSDTTLLTAGTDGHAVVWPLSAKASDEALKWQDPVKIHQNASKTMASYANEDDTTLIVSGGDDGALAFLLAPSLRPVSSSAAQNPNASPPVLVNRAHGSAVTACAVVSVRSHTYVLTSGNDEWLRLWEVAINRVKDIDLAEGSSDRLTVKRLSKVKTSVADVSSMVALDVDSNAPRILVCGVGMEVIRNIMVATRRGAKAAPEAAPAASTLSAPPKRGRKKAAVEEVAEAAPAATTAKATKTKRKVRIEPTPEPEPVTEQVVSQKRTRATRAAKVETTEEELAPVAPKRATRGRKASTPIVEELIVEETAEEEEAPMPEHPVKIQVATRARKAPVKKTPAKKTELAIVEESVTEVEEIPRTATRTRKTVTVEEPIAEEAPKPASRVRKAPARKAPAAKAEDALTAENTVAAEPIRPASRARKVATPLDTAPALAPPSRATRTTRNAELPPASPLKAPARKPTKKATPAKPAKIVLEEPAPMAASIIEETAPALESIEEPFTEYPAVPSTPAHTNQPLTNKRAIFELPQYPKTPAHIKAPVSNKTALAEMPDYPNTPAHIQAPVAASPDTDVLMIEMPEEYPQTPAHIQAPIDSKSALNELPGYPKTPAHIKAPLSARQALAELPDYPKTPAHIVAQSRLSMIEEVSMETSATTAPAALPPVGFFTVPRTPAAQCSPIHVAKKEIFTPQSATPAVVIQAPCTPRAQSSPEHVAVKEVFTSPASAVEDAQVQEDGSAAAAVTPVRSNTPEIVQRTPAVRFMAPSTPPAQCSPEHVAPKEAFTPATATPAIELKAPCTPPAQTSPEHIANKENFTPHSAAPVTPVRAASANRKALGELPDYPTTPALAMEAAIQEEIRASAKKQTPSPSHFSTHDASFEESEINDLSISELENENTPAEKPQAQFAPLQLKPLTLAPPTTKTPFFAPPTFTPSVFTPRATGSLFSAPAQKSPTKAATFVPGTNFSASSFASPMKSSLRSPVKSSLRSPEKRRSNDSPKKAVTWGDFEEPSILFDGPLQGLTFFVDVVSDSGKDQSFLFETLLTDLGAKVLKEWNNTDITHVLYKDGKPDTLKKVVASKGSIKAVNVSWALECEASKKRVDEARYLVNMSAALPSSPKAPIVPCTPAKTPSKYALPPSSGERSQPATPTSSEFDRSINLDDKENSELGIYFEPDGKMAPDQDTQQAEDDDGYPYEAVFDDQEEERRGFCRNLDGATEEAEAVLSRTHILITEFGYGKHGRRLDSVLALSFSDVSMSVHP</sequence>
<reference evidence="1" key="1">
    <citation type="submission" date="2022-11" db="EMBL/GenBank/DDBJ databases">
        <title>Genome Sequence of Boeremia exigua.</title>
        <authorList>
            <person name="Buettner E."/>
        </authorList>
    </citation>
    <scope>NUCLEOTIDE SEQUENCE</scope>
    <source>
        <strain evidence="1">CU02</strain>
    </source>
</reference>
<keyword evidence="2" id="KW-1185">Reference proteome</keyword>